<dbReference type="PANTHER" id="PTHR30203">
    <property type="entry name" value="OUTER MEMBRANE CATION EFFLUX PROTEIN"/>
    <property type="match status" value="1"/>
</dbReference>
<dbReference type="Pfam" id="PF02321">
    <property type="entry name" value="OEP"/>
    <property type="match status" value="2"/>
</dbReference>
<reference evidence="4" key="1">
    <citation type="submission" date="2014-04" db="EMBL/GenBank/DDBJ databases">
        <title>In planta biocontrol of soil-borne Fusarium wilt of banana through a plant endophytic bacterium, Burkholderia cenocepacia 869T2.</title>
        <authorList>
            <person name="Ho Y.-N."/>
            <person name="Chiang H.-M."/>
            <person name="Chao C.-P."/>
            <person name="Su C.-C."/>
            <person name="Hsu H.-F."/>
            <person name="Guo C.-T."/>
            <person name="Hsieh J.-L."/>
            <person name="Huang C.-C."/>
        </authorList>
    </citation>
    <scope>NUCLEOTIDE SEQUENCE [LARGE SCALE GENOMIC DNA]</scope>
    <source>
        <strain evidence="4">869T2</strain>
    </source>
</reference>
<comment type="caution">
    <text evidence="4">The sequence shown here is derived from an EMBL/GenBank/DDBJ whole genome shotgun (WGS) entry which is preliminary data.</text>
</comment>
<comment type="similarity">
    <text evidence="1 2">Belongs to the outer membrane factor (OMF) (TC 1.B.17) family.</text>
</comment>
<keyword evidence="2" id="KW-1134">Transmembrane beta strand</keyword>
<dbReference type="GO" id="GO:0005886">
    <property type="term" value="C:plasma membrane"/>
    <property type="evidence" value="ECO:0007669"/>
    <property type="project" value="UniProtKB-SubCell"/>
</dbReference>
<dbReference type="InterPro" id="IPR010131">
    <property type="entry name" value="MdtP/NodT-like"/>
</dbReference>
<accession>A0A071MC23</accession>
<dbReference type="PANTHER" id="PTHR30203:SF33">
    <property type="entry name" value="BLR4455 PROTEIN"/>
    <property type="match status" value="1"/>
</dbReference>
<evidence type="ECO:0000256" key="1">
    <source>
        <dbReference type="ARBA" id="ARBA00007613"/>
    </source>
</evidence>
<comment type="subcellular location">
    <subcellularLocation>
        <location evidence="2">Cell membrane</location>
        <topology evidence="2">Lipid-anchor</topology>
    </subcellularLocation>
</comment>
<gene>
    <name evidence="4" type="ORF">DT99_18505</name>
</gene>
<dbReference type="AlphaFoldDB" id="A0A071MC23"/>
<keyword evidence="2" id="KW-0564">Palmitate</keyword>
<dbReference type="PROSITE" id="PS51257">
    <property type="entry name" value="PROKAR_LIPOPROTEIN"/>
    <property type="match status" value="1"/>
</dbReference>
<dbReference type="Gene3D" id="2.20.200.10">
    <property type="entry name" value="Outer membrane efflux proteins (OEP)"/>
    <property type="match status" value="1"/>
</dbReference>
<evidence type="ECO:0000313" key="4">
    <source>
        <dbReference type="EMBL" id="KEA58347.1"/>
    </source>
</evidence>
<sequence>MADRLLAAWLGSIALLAGCSLAPAYRVPAVPVPAAFRETGPWVDAAPADRLPRDGWWRVYGDATLDRLEPLVARANPDLAAAVARHDEATALFDEAHAALLPSVGIEAEPDRDRQSARRPLRGSGQPDVYESNTLEAGIGYDVDLWGKVRNTVAAGRDDAQAADDDLASVRLSLQASVAATYFDLAGLDREAATLTQTIDTYRRAWQLTVSRHRGGLASGLDVSRARTQLALARARASDIAARRALDEHAIAALVGTSASTFTLPPVAALPGVPAIPTGLASTLLERRPDIAAAERRVAAANARIGVARAAYFPDLSLGLAAGFQSDTFSPWLAAPNEIWSIGPRLAATLFDGGLRAAGIRKSRAQFAEQGARYRAVVLQAFREVEDDLALLHRLGDESDQDDAALVAARQSLALAMSRYRDGAVSYLDVVTAQTTELDTQIASLDADARRLQASVGLVRALGGGWHGKRS</sequence>
<name>A0A071MC23_9BURK</name>
<keyword evidence="2" id="KW-0472">Membrane</keyword>
<organism evidence="4">
    <name type="scientific">Burkholderia cenocepacia</name>
    <dbReference type="NCBI Taxonomy" id="95486"/>
    <lineage>
        <taxon>Bacteria</taxon>
        <taxon>Pseudomonadati</taxon>
        <taxon>Pseudomonadota</taxon>
        <taxon>Betaproteobacteria</taxon>
        <taxon>Burkholderiales</taxon>
        <taxon>Burkholderiaceae</taxon>
        <taxon>Burkholderia</taxon>
        <taxon>Burkholderia cepacia complex</taxon>
    </lineage>
</organism>
<dbReference type="OrthoDB" id="9770517at2"/>
<dbReference type="GO" id="GO:0015562">
    <property type="term" value="F:efflux transmembrane transporter activity"/>
    <property type="evidence" value="ECO:0007669"/>
    <property type="project" value="InterPro"/>
</dbReference>
<dbReference type="Gene3D" id="1.20.1600.10">
    <property type="entry name" value="Outer membrane efflux proteins (OEP)"/>
    <property type="match status" value="1"/>
</dbReference>
<evidence type="ECO:0000256" key="3">
    <source>
        <dbReference type="SAM" id="MobiDB-lite"/>
    </source>
</evidence>
<dbReference type="InterPro" id="IPR003423">
    <property type="entry name" value="OMP_efflux"/>
</dbReference>
<proteinExistence type="inferred from homology"/>
<keyword evidence="2" id="KW-0449">Lipoprotein</keyword>
<dbReference type="SUPFAM" id="SSF56954">
    <property type="entry name" value="Outer membrane efflux proteins (OEP)"/>
    <property type="match status" value="1"/>
</dbReference>
<feature type="region of interest" description="Disordered" evidence="3">
    <location>
        <begin position="104"/>
        <end position="129"/>
    </location>
</feature>
<dbReference type="EMBL" id="JJOA01000014">
    <property type="protein sequence ID" value="KEA58347.1"/>
    <property type="molecule type" value="Genomic_DNA"/>
</dbReference>
<evidence type="ECO:0000256" key="2">
    <source>
        <dbReference type="RuleBase" id="RU362097"/>
    </source>
</evidence>
<keyword evidence="2" id="KW-0812">Transmembrane</keyword>
<dbReference type="NCBIfam" id="TIGR01845">
    <property type="entry name" value="outer_NodT"/>
    <property type="match status" value="1"/>
</dbReference>
<protein>
    <submittedName>
        <fullName evidence="4">RND transporter</fullName>
    </submittedName>
</protein>